<dbReference type="SUPFAM" id="SSF49313">
    <property type="entry name" value="Cadherin-like"/>
    <property type="match status" value="5"/>
</dbReference>
<sequence length="1464" mass="165009">MIQSIPFLLMALFTTAAGVAPTIDLSHNMRILKLPMDTKPGSIIYRLRGSDPDNDILTFGVRGDVGNQLLNIQSVTETRANVFLKTVPTEKEYKLTIYVTDGTQTTEVESTIIITNATNQKSPFLEYDPLISVSELTEEKEVIGSVVVRKRNSSSLPVLFELEGSDKFAIRYLISPLKEASKAEIFLLQKLDYEKKNLYTLVIYALNPWTEEEVDTRNLAVLTIIVAVKDAQDTPPVFQSLPPVVRVSDSLPLGASVYQVTAEDGDYGNQRNISYSFVPESQGVTYFNIHSRTGMISLASSTELLREAYSTTGPFVLSIQATEVETDLIPGLPASSVATLAVVLVNTENKPPRFLSKRYVGSVEENSPGLTSVIWEGSEAPRVVDDDQGKNGSFELFLEDDGNAFSVQPSRGMNELNFALLVKDPTKLDYETSDTKYLEFRIVARETASIRPLSATAEIRVRLQDANDNVPQFTHDIYNVTLPEDAPPRTTLVKVQATDEDSGSYGVVRYTAVNGPIAGNLRLDPVTGELTLLSGEGLDRERIPEYTLTVEARDDQGKGNRNTAEVHVTLADANDNAPLFLQPRYDAVLNPDMRNFYEPLRVQAYDADGPGPNSDITYEIVNGNYQEKFLIDSHTGELSLQAPLIPNPETQDHGLPVITLTVRAHDQGVPVRFATVKVQVHNQEYLNRSISFIIPLSVKKASERRQELERGFSTLTGAHVNLHSIAFHNSSTEKSVIRCWVSYPLSSTVDLSNMEAIIRNLFGHDHYLTTSKVESINRSSFDVVFWLLIALVILMILAILALFFYCCCLRTAEGRDILELKNKVAPAETVIHYKEEGNVQANNESRRRPDSRTRSNWIENQQSQVSVTQKSHVRTDEERPSPQHRAQQAAVHLNDPITTSYAQNTEDVPVRGAYYPDGGIPVVAGGRMERAYRRGRPLSPGTEMLVQEMGGESDARRLGNYVVVRKVVRPRVRVDPAEDGVTADGENGPRRTEILYIRSPMREDEEERHYVREGELLRSVSETALNVDDPHLRVPRTYRTRGVPLQRMEPPQDPAASQQLKFSKYHRTEGDVIVATDEPPDIDRPYAGPEPPWGPAYTQHGEYVRFPRPREERWDNHPDYPPQRLQGVDDHRARYPHEPTQSQIPMHGYARLQPGSMRDMHPQTVYREQYNEQDVPQRQYVPHPPQHPTEQMPLQRTLPPQPSFEQPRIQEQTHPPPEWSRQTNVPADHQGPFDRQKEPDDDSRTVIMAPSKSLMNQFVQSQNETQADQDEQFQPQPSQFQPQPDQFNSSYERQQEEQEQHNTVTFQNDHEQYEGPTEEQQEPAEQDDEQGQDEAPSQLPEDHYQRKQSIRPTTQRLSTDDSGAMSGRDKLGPEDTDIMDSRETHEESDRLGLRTTEDEVSRTEDQNPPTDGEDEDSDSGIGKDGTALRLKKSNLMEKKSLFTIAYDGMQTRGLKSAGERDDSP</sequence>
<keyword evidence="7 10" id="KW-0472">Membrane</keyword>
<keyword evidence="3" id="KW-0677">Repeat</keyword>
<dbReference type="PRINTS" id="PR00205">
    <property type="entry name" value="CADHERIN"/>
</dbReference>
<dbReference type="FunFam" id="2.60.40.60:FF:000020">
    <property type="entry name" value="Dachsous cadherin-related 1b"/>
    <property type="match status" value="1"/>
</dbReference>
<keyword evidence="2 10" id="KW-0812">Transmembrane</keyword>
<feature type="region of interest" description="Disordered" evidence="9">
    <location>
        <begin position="1110"/>
        <end position="1157"/>
    </location>
</feature>
<accession>A0A8X6JR40</accession>
<feature type="transmembrane region" description="Helical" evidence="10">
    <location>
        <begin position="783"/>
        <end position="805"/>
    </location>
</feature>
<keyword evidence="5" id="KW-0130">Cell adhesion</keyword>
<evidence type="ECO:0000256" key="1">
    <source>
        <dbReference type="ARBA" id="ARBA00004370"/>
    </source>
</evidence>
<evidence type="ECO:0000256" key="7">
    <source>
        <dbReference type="ARBA" id="ARBA00023136"/>
    </source>
</evidence>
<feature type="region of interest" description="Disordered" evidence="9">
    <location>
        <begin position="835"/>
        <end position="890"/>
    </location>
</feature>
<dbReference type="PROSITE" id="PS00232">
    <property type="entry name" value="CADHERIN_1"/>
    <property type="match status" value="2"/>
</dbReference>
<reference evidence="13" key="1">
    <citation type="submission" date="2020-08" db="EMBL/GenBank/DDBJ databases">
        <title>Multicomponent nature underlies the extraordinary mechanical properties of spider dragline silk.</title>
        <authorList>
            <person name="Kono N."/>
            <person name="Nakamura H."/>
            <person name="Mori M."/>
            <person name="Yoshida Y."/>
            <person name="Ohtoshi R."/>
            <person name="Malay A.D."/>
            <person name="Moran D.A.P."/>
            <person name="Tomita M."/>
            <person name="Numata K."/>
            <person name="Arakawa K."/>
        </authorList>
    </citation>
    <scope>NUCLEOTIDE SEQUENCE</scope>
</reference>
<comment type="subcellular location">
    <subcellularLocation>
        <location evidence="1">Membrane</location>
    </subcellularLocation>
</comment>
<feature type="compositionally biased region" description="Basic and acidic residues" evidence="9">
    <location>
        <begin position="1231"/>
        <end position="1244"/>
    </location>
</feature>
<evidence type="ECO:0000256" key="5">
    <source>
        <dbReference type="ARBA" id="ARBA00022889"/>
    </source>
</evidence>
<feature type="compositionally biased region" description="Polar residues" evidence="9">
    <location>
        <begin position="854"/>
        <end position="870"/>
    </location>
</feature>
<dbReference type="GO" id="GO:0005886">
    <property type="term" value="C:plasma membrane"/>
    <property type="evidence" value="ECO:0007669"/>
    <property type="project" value="InterPro"/>
</dbReference>
<feature type="compositionally biased region" description="Basic and acidic residues" evidence="9">
    <location>
        <begin position="1127"/>
        <end position="1137"/>
    </location>
</feature>
<feature type="domain" description="Cadherin" evidence="12">
    <location>
        <begin position="474"/>
        <end position="580"/>
    </location>
</feature>
<dbReference type="Proteomes" id="UP000887013">
    <property type="component" value="Unassembled WGS sequence"/>
</dbReference>
<feature type="domain" description="Cadherin" evidence="12">
    <location>
        <begin position="600"/>
        <end position="697"/>
    </location>
</feature>
<feature type="compositionally biased region" description="Low complexity" evidence="9">
    <location>
        <begin position="1272"/>
        <end position="1287"/>
    </location>
</feature>
<evidence type="ECO:0000256" key="4">
    <source>
        <dbReference type="ARBA" id="ARBA00022837"/>
    </source>
</evidence>
<organism evidence="13 14">
    <name type="scientific">Nephila pilipes</name>
    <name type="common">Giant wood spider</name>
    <name type="synonym">Nephila maculata</name>
    <dbReference type="NCBI Taxonomy" id="299642"/>
    <lineage>
        <taxon>Eukaryota</taxon>
        <taxon>Metazoa</taxon>
        <taxon>Ecdysozoa</taxon>
        <taxon>Arthropoda</taxon>
        <taxon>Chelicerata</taxon>
        <taxon>Arachnida</taxon>
        <taxon>Araneae</taxon>
        <taxon>Araneomorphae</taxon>
        <taxon>Entelegynae</taxon>
        <taxon>Araneoidea</taxon>
        <taxon>Nephilidae</taxon>
        <taxon>Nephila</taxon>
    </lineage>
</organism>
<gene>
    <name evidence="13" type="primary">Cad86C</name>
    <name evidence="13" type="ORF">NPIL_465701</name>
</gene>
<dbReference type="Pfam" id="PF00028">
    <property type="entry name" value="Cadherin"/>
    <property type="match status" value="2"/>
</dbReference>
<evidence type="ECO:0000313" key="14">
    <source>
        <dbReference type="Proteomes" id="UP000887013"/>
    </source>
</evidence>
<keyword evidence="14" id="KW-1185">Reference proteome</keyword>
<dbReference type="InterPro" id="IPR015919">
    <property type="entry name" value="Cadherin-like_sf"/>
</dbReference>
<evidence type="ECO:0000256" key="2">
    <source>
        <dbReference type="ARBA" id="ARBA00022692"/>
    </source>
</evidence>
<feature type="domain" description="Cadherin" evidence="12">
    <location>
        <begin position="125"/>
        <end position="238"/>
    </location>
</feature>
<dbReference type="PANTHER" id="PTHR24025:SF23">
    <property type="entry name" value="NEURAL-CADHERIN"/>
    <property type="match status" value="1"/>
</dbReference>
<evidence type="ECO:0000256" key="9">
    <source>
        <dbReference type="SAM" id="MobiDB-lite"/>
    </source>
</evidence>
<dbReference type="InterPro" id="IPR002126">
    <property type="entry name" value="Cadherin-like_dom"/>
</dbReference>
<dbReference type="EMBL" id="BMAW01087696">
    <property type="protein sequence ID" value="GFS31064.1"/>
    <property type="molecule type" value="Genomic_DNA"/>
</dbReference>
<evidence type="ECO:0000256" key="11">
    <source>
        <dbReference type="SAM" id="SignalP"/>
    </source>
</evidence>
<dbReference type="GO" id="GO:0060429">
    <property type="term" value="P:epithelium development"/>
    <property type="evidence" value="ECO:0007669"/>
    <property type="project" value="UniProtKB-ARBA"/>
</dbReference>
<dbReference type="CDD" id="cd11304">
    <property type="entry name" value="Cadherin_repeat"/>
    <property type="match status" value="5"/>
</dbReference>
<feature type="domain" description="Cadherin" evidence="12">
    <location>
        <begin position="26"/>
        <end position="125"/>
    </location>
</feature>
<dbReference type="GO" id="GO:0009653">
    <property type="term" value="P:anatomical structure morphogenesis"/>
    <property type="evidence" value="ECO:0007669"/>
    <property type="project" value="UniProtKB-ARBA"/>
</dbReference>
<dbReference type="SMART" id="SM00112">
    <property type="entry name" value="CA"/>
    <property type="match status" value="5"/>
</dbReference>
<evidence type="ECO:0000313" key="13">
    <source>
        <dbReference type="EMBL" id="GFS31064.1"/>
    </source>
</evidence>
<feature type="compositionally biased region" description="Basic and acidic residues" evidence="9">
    <location>
        <begin position="1367"/>
        <end position="1405"/>
    </location>
</feature>
<dbReference type="GO" id="GO:0005911">
    <property type="term" value="C:cell-cell junction"/>
    <property type="evidence" value="ECO:0007669"/>
    <property type="project" value="TreeGrafter"/>
</dbReference>
<dbReference type="InterPro" id="IPR050971">
    <property type="entry name" value="Cadherin-domain_protein"/>
</dbReference>
<keyword evidence="4 8" id="KW-0106">Calcium</keyword>
<proteinExistence type="predicted"/>
<evidence type="ECO:0000256" key="8">
    <source>
        <dbReference type="PROSITE-ProRule" id="PRU00043"/>
    </source>
</evidence>
<feature type="signal peptide" evidence="11">
    <location>
        <begin position="1"/>
        <end position="18"/>
    </location>
</feature>
<evidence type="ECO:0000256" key="10">
    <source>
        <dbReference type="SAM" id="Phobius"/>
    </source>
</evidence>
<feature type="region of interest" description="Disordered" evidence="9">
    <location>
        <begin position="1178"/>
        <end position="1434"/>
    </location>
</feature>
<dbReference type="InterPro" id="IPR020894">
    <property type="entry name" value="Cadherin_CS"/>
</dbReference>
<dbReference type="PANTHER" id="PTHR24025">
    <property type="entry name" value="DESMOGLEIN FAMILY MEMBER"/>
    <property type="match status" value="1"/>
</dbReference>
<dbReference type="GO" id="GO:0007156">
    <property type="term" value="P:homophilic cell adhesion via plasma membrane adhesion molecules"/>
    <property type="evidence" value="ECO:0007669"/>
    <property type="project" value="InterPro"/>
</dbReference>
<evidence type="ECO:0000256" key="3">
    <source>
        <dbReference type="ARBA" id="ARBA00022737"/>
    </source>
</evidence>
<feature type="compositionally biased region" description="Basic and acidic residues" evidence="9">
    <location>
        <begin position="844"/>
        <end position="853"/>
    </location>
</feature>
<dbReference type="OrthoDB" id="6510378at2759"/>
<protein>
    <submittedName>
        <fullName evidence="13">Cadherin-86C</fullName>
    </submittedName>
</protein>
<feature type="domain" description="Cadherin" evidence="12">
    <location>
        <begin position="239"/>
        <end position="354"/>
    </location>
</feature>
<feature type="compositionally biased region" description="Acidic residues" evidence="9">
    <location>
        <begin position="1316"/>
        <end position="1332"/>
    </location>
</feature>
<dbReference type="Gene3D" id="2.60.40.60">
    <property type="entry name" value="Cadherins"/>
    <property type="match status" value="6"/>
</dbReference>
<dbReference type="GO" id="GO:0005509">
    <property type="term" value="F:calcium ion binding"/>
    <property type="evidence" value="ECO:0007669"/>
    <property type="project" value="UniProtKB-UniRule"/>
</dbReference>
<dbReference type="PROSITE" id="PS50268">
    <property type="entry name" value="CADHERIN_2"/>
    <property type="match status" value="6"/>
</dbReference>
<comment type="caution">
    <text evidence="13">The sequence shown here is derived from an EMBL/GenBank/DDBJ whole genome shotgun (WGS) entry which is preliminary data.</text>
</comment>
<feature type="compositionally biased region" description="Polar residues" evidence="9">
    <location>
        <begin position="1253"/>
        <end position="1266"/>
    </location>
</feature>
<evidence type="ECO:0000256" key="6">
    <source>
        <dbReference type="ARBA" id="ARBA00022989"/>
    </source>
</evidence>
<keyword evidence="6 10" id="KW-1133">Transmembrane helix</keyword>
<feature type="domain" description="Cadherin" evidence="12">
    <location>
        <begin position="355"/>
        <end position="473"/>
    </location>
</feature>
<feature type="compositionally biased region" description="Polar residues" evidence="9">
    <location>
        <begin position="1350"/>
        <end position="1361"/>
    </location>
</feature>
<evidence type="ECO:0000259" key="12">
    <source>
        <dbReference type="PROSITE" id="PS50268"/>
    </source>
</evidence>
<name>A0A8X6JR40_NEPPI</name>
<feature type="chain" id="PRO_5036443877" evidence="11">
    <location>
        <begin position="19"/>
        <end position="1464"/>
    </location>
</feature>
<keyword evidence="11" id="KW-0732">Signal</keyword>